<comment type="similarity">
    <text evidence="1">Belongs to the nuclear hormone receptor family.</text>
</comment>
<evidence type="ECO:0000256" key="2">
    <source>
        <dbReference type="ARBA" id="ARBA00022723"/>
    </source>
</evidence>
<keyword evidence="2" id="KW-0479">Metal-binding</keyword>
<dbReference type="PROSITE" id="PS51030">
    <property type="entry name" value="NUCLEAR_REC_DBD_2"/>
    <property type="match status" value="1"/>
</dbReference>
<evidence type="ECO:0000256" key="5">
    <source>
        <dbReference type="ARBA" id="ARBA00023015"/>
    </source>
</evidence>
<protein>
    <submittedName>
        <fullName evidence="12">Uncharacterized protein</fullName>
    </submittedName>
</protein>
<dbReference type="GO" id="GO:0008270">
    <property type="term" value="F:zinc ion binding"/>
    <property type="evidence" value="ECO:0007669"/>
    <property type="project" value="UniProtKB-KW"/>
</dbReference>
<gene>
    <name evidence="12" type="ORF">CAEBREN_05875</name>
</gene>
<dbReference type="Pfam" id="PF00104">
    <property type="entry name" value="Hormone_recep"/>
    <property type="match status" value="1"/>
</dbReference>
<dbReference type="Pfam" id="PF00105">
    <property type="entry name" value="zf-C4"/>
    <property type="match status" value="1"/>
</dbReference>
<evidence type="ECO:0000256" key="6">
    <source>
        <dbReference type="ARBA" id="ARBA00023125"/>
    </source>
</evidence>
<evidence type="ECO:0000256" key="9">
    <source>
        <dbReference type="ARBA" id="ARBA00023242"/>
    </source>
</evidence>
<dbReference type="SMART" id="SM00399">
    <property type="entry name" value="ZnF_C4"/>
    <property type="match status" value="1"/>
</dbReference>
<reference evidence="13" key="1">
    <citation type="submission" date="2011-07" db="EMBL/GenBank/DDBJ databases">
        <authorList>
            <consortium name="Caenorhabditis brenneri Sequencing and Analysis Consortium"/>
            <person name="Wilson R.K."/>
        </authorList>
    </citation>
    <scope>NUCLEOTIDE SEQUENCE [LARGE SCALE GENOMIC DNA]</scope>
    <source>
        <strain evidence="13">PB2801</strain>
    </source>
</reference>
<name>G0NWB0_CAEBE</name>
<dbReference type="Gene3D" id="1.10.565.10">
    <property type="entry name" value="Retinoid X Receptor"/>
    <property type="match status" value="1"/>
</dbReference>
<keyword evidence="4" id="KW-0862">Zinc</keyword>
<evidence type="ECO:0000256" key="7">
    <source>
        <dbReference type="ARBA" id="ARBA00023163"/>
    </source>
</evidence>
<keyword evidence="6" id="KW-0238">DNA-binding</keyword>
<organism evidence="13">
    <name type="scientific">Caenorhabditis brenneri</name>
    <name type="common">Nematode worm</name>
    <dbReference type="NCBI Taxonomy" id="135651"/>
    <lineage>
        <taxon>Eukaryota</taxon>
        <taxon>Metazoa</taxon>
        <taxon>Ecdysozoa</taxon>
        <taxon>Nematoda</taxon>
        <taxon>Chromadorea</taxon>
        <taxon>Rhabditida</taxon>
        <taxon>Rhabditina</taxon>
        <taxon>Rhabditomorpha</taxon>
        <taxon>Rhabditoidea</taxon>
        <taxon>Rhabditidae</taxon>
        <taxon>Peloderinae</taxon>
        <taxon>Caenorhabditis</taxon>
    </lineage>
</organism>
<dbReference type="SUPFAM" id="SSF57716">
    <property type="entry name" value="Glucocorticoid receptor-like (DNA-binding domain)"/>
    <property type="match status" value="1"/>
</dbReference>
<evidence type="ECO:0000256" key="8">
    <source>
        <dbReference type="ARBA" id="ARBA00023170"/>
    </source>
</evidence>
<keyword evidence="13" id="KW-1185">Reference proteome</keyword>
<dbReference type="GO" id="GO:0043565">
    <property type="term" value="F:sequence-specific DNA binding"/>
    <property type="evidence" value="ECO:0007669"/>
    <property type="project" value="InterPro"/>
</dbReference>
<feature type="domain" description="NR LBD" evidence="11">
    <location>
        <begin position="106"/>
        <end position="334"/>
    </location>
</feature>
<keyword evidence="5" id="KW-0805">Transcription regulation</keyword>
<dbReference type="SUPFAM" id="SSF48508">
    <property type="entry name" value="Nuclear receptor ligand-binding domain"/>
    <property type="match status" value="1"/>
</dbReference>
<dbReference type="InParanoid" id="G0NWB0"/>
<proteinExistence type="inferred from homology"/>
<dbReference type="InterPro" id="IPR001628">
    <property type="entry name" value="Znf_hrmn_rcpt"/>
</dbReference>
<evidence type="ECO:0000313" key="13">
    <source>
        <dbReference type="Proteomes" id="UP000008068"/>
    </source>
</evidence>
<evidence type="ECO:0000259" key="10">
    <source>
        <dbReference type="PROSITE" id="PS51030"/>
    </source>
</evidence>
<dbReference type="AlphaFoldDB" id="G0NWB0"/>
<feature type="domain" description="Nuclear receptor" evidence="10">
    <location>
        <begin position="7"/>
        <end position="84"/>
    </location>
</feature>
<keyword evidence="3" id="KW-0863">Zinc-finger</keyword>
<keyword evidence="9" id="KW-0539">Nucleus</keyword>
<dbReference type="Proteomes" id="UP000008068">
    <property type="component" value="Unassembled WGS sequence"/>
</dbReference>
<evidence type="ECO:0000256" key="1">
    <source>
        <dbReference type="ARBA" id="ARBA00005993"/>
    </source>
</evidence>
<dbReference type="GO" id="GO:0003700">
    <property type="term" value="F:DNA-binding transcription factor activity"/>
    <property type="evidence" value="ECO:0007669"/>
    <property type="project" value="InterPro"/>
</dbReference>
<dbReference type="SMART" id="SM00430">
    <property type="entry name" value="HOLI"/>
    <property type="match status" value="1"/>
</dbReference>
<accession>G0NWB0</accession>
<evidence type="ECO:0000259" key="11">
    <source>
        <dbReference type="PROSITE" id="PS51843"/>
    </source>
</evidence>
<keyword evidence="8" id="KW-0675">Receptor</keyword>
<dbReference type="Gene3D" id="3.30.50.10">
    <property type="entry name" value="Erythroid Transcription Factor GATA-1, subunit A"/>
    <property type="match status" value="1"/>
</dbReference>
<dbReference type="EMBL" id="GL379963">
    <property type="protein sequence ID" value="EGT38745.1"/>
    <property type="molecule type" value="Genomic_DNA"/>
</dbReference>
<dbReference type="PANTHER" id="PTHR45886">
    <property type="entry name" value="NUCLEAR HORMONE RECEPTOR FAMILY-RELATED-RELATED"/>
    <property type="match status" value="1"/>
</dbReference>
<dbReference type="InterPro" id="IPR013088">
    <property type="entry name" value="Znf_NHR/GATA"/>
</dbReference>
<keyword evidence="7" id="KW-0804">Transcription</keyword>
<sequence length="334" mass="38760">MRIGIKLKPCKICNNLTSLYRSGVACCNGCRLFVGRILRKRNSSALEPCLKGGRCSTSVIIDGCKSCRLQKCQFFNIDQGRVKSQMVEELLDQYNNQNEKFLNKRPSRQYEITLSWAIKNDIDPDLVGRNAVIFKDWCLMSQICAIDFLKELPVFSRLIPEDKELFVRKNRYKTSFLCLAMISYKMGFRALRYPNTMDIFPDEIASNRYIRPELIQRTRVNLVEKLSELKVTSEEFVIYLCILILTDIPEEMKPHGTAWLNGYHGIYMDLLNYHCNCDPKDNPTRILELGSIAETVNQTLQDYESVYYFHEYTMFVNGLRIGYPNKDSLLCFGS</sequence>
<evidence type="ECO:0000256" key="4">
    <source>
        <dbReference type="ARBA" id="ARBA00022833"/>
    </source>
</evidence>
<dbReference type="PANTHER" id="PTHR45886:SF18">
    <property type="entry name" value="NR LBD DOMAIN-CONTAINING PROTEIN-RELATED"/>
    <property type="match status" value="1"/>
</dbReference>
<dbReference type="InterPro" id="IPR000536">
    <property type="entry name" value="Nucl_hrmn_rcpt_lig-bd"/>
</dbReference>
<evidence type="ECO:0000256" key="3">
    <source>
        <dbReference type="ARBA" id="ARBA00022771"/>
    </source>
</evidence>
<evidence type="ECO:0000313" key="12">
    <source>
        <dbReference type="EMBL" id="EGT38745.1"/>
    </source>
</evidence>
<dbReference type="PROSITE" id="PS51843">
    <property type="entry name" value="NR_LBD"/>
    <property type="match status" value="1"/>
</dbReference>
<dbReference type="HOGENOM" id="CLU_832165_0_0_1"/>
<dbReference type="InterPro" id="IPR035500">
    <property type="entry name" value="NHR-like_dom_sf"/>
</dbReference>